<name>A0AA41ZE38_9SPHN</name>
<gene>
    <name evidence="3" type="ORF">NEE01_22945</name>
</gene>
<dbReference type="CDD" id="cd20753">
    <property type="entry name" value="cyt_P460_Mc-like"/>
    <property type="match status" value="1"/>
</dbReference>
<dbReference type="Proteomes" id="UP001165565">
    <property type="component" value="Unassembled WGS sequence"/>
</dbReference>
<evidence type="ECO:0000313" key="3">
    <source>
        <dbReference type="EMBL" id="MCW6537642.1"/>
    </source>
</evidence>
<organism evidence="3 4">
    <name type="scientific">Sphingomonas lycopersici</name>
    <dbReference type="NCBI Taxonomy" id="2951807"/>
    <lineage>
        <taxon>Bacteria</taxon>
        <taxon>Pseudomonadati</taxon>
        <taxon>Pseudomonadota</taxon>
        <taxon>Alphaproteobacteria</taxon>
        <taxon>Sphingomonadales</taxon>
        <taxon>Sphingomonadaceae</taxon>
        <taxon>Sphingomonas</taxon>
    </lineage>
</organism>
<feature type="chain" id="PRO_5041464770" evidence="1">
    <location>
        <begin position="24"/>
        <end position="177"/>
    </location>
</feature>
<protein>
    <submittedName>
        <fullName evidence="3">Cytochrome P460 family protein</fullName>
    </submittedName>
</protein>
<sequence>MMRAGMGALIASALLLGGSAGIAAQRQGAQASPIYGVRLPKGYRDWALISVAREKGRNNDIRAILGNAIAVKAFREGRRPFPDGAIIVRLAWRYEPSARNDAVFPTPQSFVAGAPINVQVSVKDTKRYADSGGWGYGQFEGGLPNPDRALVESCFACHNKLAAIEPGADLVFTDYSP</sequence>
<evidence type="ECO:0000259" key="2">
    <source>
        <dbReference type="Pfam" id="PF16694"/>
    </source>
</evidence>
<keyword evidence="4" id="KW-1185">Reference proteome</keyword>
<reference evidence="3" key="1">
    <citation type="submission" date="2022-06" db="EMBL/GenBank/DDBJ databases">
        <title>Sphingomonas sp. nov. isolated from rhizosphere soil of tomato.</title>
        <authorList>
            <person name="Dong H."/>
            <person name="Gao R."/>
        </authorList>
    </citation>
    <scope>NUCLEOTIDE SEQUENCE</scope>
    <source>
        <strain evidence="3">MMSM24</strain>
    </source>
</reference>
<comment type="caution">
    <text evidence="3">The sequence shown here is derived from an EMBL/GenBank/DDBJ whole genome shotgun (WGS) entry which is preliminary data.</text>
</comment>
<keyword evidence="1" id="KW-0732">Signal</keyword>
<dbReference type="InterPro" id="IPR038142">
    <property type="entry name" value="Cytochrome_P460_sp"/>
</dbReference>
<dbReference type="AlphaFoldDB" id="A0AA41ZE38"/>
<evidence type="ECO:0000313" key="4">
    <source>
        <dbReference type="Proteomes" id="UP001165565"/>
    </source>
</evidence>
<accession>A0AA41ZE38</accession>
<proteinExistence type="predicted"/>
<feature type="signal peptide" evidence="1">
    <location>
        <begin position="1"/>
        <end position="23"/>
    </location>
</feature>
<evidence type="ECO:0000256" key="1">
    <source>
        <dbReference type="SAM" id="SignalP"/>
    </source>
</evidence>
<dbReference type="RefSeq" id="WP_265271798.1">
    <property type="nucleotide sequence ID" value="NZ_JANFAV010000027.1"/>
</dbReference>
<dbReference type="InterPro" id="IPR032033">
    <property type="entry name" value="Cytochrome_P460"/>
</dbReference>
<dbReference type="Pfam" id="PF16694">
    <property type="entry name" value="Cytochrome_P460"/>
    <property type="match status" value="1"/>
</dbReference>
<dbReference type="EMBL" id="JANFAV010000027">
    <property type="protein sequence ID" value="MCW6537642.1"/>
    <property type="molecule type" value="Genomic_DNA"/>
</dbReference>
<dbReference type="Gene3D" id="3.50.70.20">
    <property type="entry name" value="Cytochrome P460"/>
    <property type="match status" value="1"/>
</dbReference>
<feature type="domain" description="Cytochrome P460" evidence="2">
    <location>
        <begin position="40"/>
        <end position="173"/>
    </location>
</feature>